<dbReference type="Proteomes" id="UP001369815">
    <property type="component" value="Unassembled WGS sequence"/>
</dbReference>
<dbReference type="GO" id="GO:0016887">
    <property type="term" value="F:ATP hydrolysis activity"/>
    <property type="evidence" value="ECO:0007669"/>
    <property type="project" value="InterPro"/>
</dbReference>
<dbReference type="Gene3D" id="3.40.50.300">
    <property type="entry name" value="P-loop containing nucleotide triphosphate hydrolases"/>
    <property type="match status" value="1"/>
</dbReference>
<comment type="caution">
    <text evidence="4">The sequence shown here is derived from an EMBL/GenBank/DDBJ whole genome shotgun (WGS) entry which is preliminary data.</text>
</comment>
<evidence type="ECO:0000259" key="3">
    <source>
        <dbReference type="Pfam" id="PF22942"/>
    </source>
</evidence>
<dbReference type="GO" id="GO:0005524">
    <property type="term" value="F:ATP binding"/>
    <property type="evidence" value="ECO:0007669"/>
    <property type="project" value="InterPro"/>
</dbReference>
<feature type="domain" description="DUF7025" evidence="3">
    <location>
        <begin position="361"/>
        <end position="467"/>
    </location>
</feature>
<feature type="region of interest" description="Disordered" evidence="1">
    <location>
        <begin position="223"/>
        <end position="256"/>
    </location>
</feature>
<feature type="region of interest" description="Disordered" evidence="1">
    <location>
        <begin position="1"/>
        <end position="71"/>
    </location>
</feature>
<evidence type="ECO:0000259" key="2">
    <source>
        <dbReference type="Pfam" id="PF00004"/>
    </source>
</evidence>
<proteinExistence type="predicted"/>
<evidence type="ECO:0008006" key="6">
    <source>
        <dbReference type="Google" id="ProtNLM"/>
    </source>
</evidence>
<evidence type="ECO:0000313" key="5">
    <source>
        <dbReference type="Proteomes" id="UP001369815"/>
    </source>
</evidence>
<dbReference type="AlphaFoldDB" id="A0AAX6M942"/>
<dbReference type="Pfam" id="PF00004">
    <property type="entry name" value="AAA"/>
    <property type="match status" value="1"/>
</dbReference>
<sequence>MATTKDGSLSDASSFLANSNTDSSNNSTMATDIDDDHNDPGPSNETITENTNGKDTHRAVVESNNQDETVEKKPDLAAELAEDDKINERTLKWDLYDETFDLPKSLDGRRKTARRRLVQSQLYMNLVEDRILHLEKSLRKILKEPEPRLDEQSMMSIPPSTTVINELTWPEYGVRADIDPKATSNNWQHVPELDTTPRPVIEVLIEEPRYDVIRKTKKIELPGQQNATGKSQGLELPRQPDFIPSSTGRDKPGTPYRVRIRSPVLLRILKEVTGLETVVGQHRHKLVFFKPFKLLVDYYDKLQDHLQKISSKDASSGTYPGVPNETETEEAQVHLGLLCEMMRKYLQPKISLRHRLSPIGQMVNFEDLWYIFKTGDEVSTTGKSQVQLYRILKVTGGRDVMNPFKEPPTNHASAKLKEAGYSTGALIIECFYMHFDGKQYGPVNQTFQIPKFDGPREVSSLPIVPLEIRDDSEKIRNELLERGKKFAELSNPAKTAHKLYKGLTLDKRPEQVESEVIIDFKLSFIEKPENKPEIGVENLVADDPRELEDLHQYCRLCGDVGCCGNDIIYDDYEVDEKGRNEFKTQKRSIFDSTSQVDQLRDDQLVLLPPKVFGFVLHTRRWATFDIDLLREVEYKNGWKNLVIGDPIKDTILALVEYHQKPHDQGPPGEGMLSPIDLVQGKGKGLTILLHGEPGVGKTSTAECVADHTKRPLFPVTCGDIGDNAQLVEANLERNFQLAHKWGCVLLLDEAE</sequence>
<dbReference type="SUPFAM" id="SSF52540">
    <property type="entry name" value="P-loop containing nucleoside triphosphate hydrolases"/>
    <property type="match status" value="1"/>
</dbReference>
<dbReference type="InterPro" id="IPR027417">
    <property type="entry name" value="P-loop_NTPase"/>
</dbReference>
<dbReference type="InterPro" id="IPR003959">
    <property type="entry name" value="ATPase_AAA_core"/>
</dbReference>
<reference evidence="4 5" key="1">
    <citation type="journal article" date="2024" name="Front Chem Biol">
        <title>Unveiling the potential of Daldinia eschscholtzii MFLUCC 19-0629 through bioactivity and bioinformatics studies for enhanced sustainable agriculture production.</title>
        <authorList>
            <person name="Brooks S."/>
            <person name="Weaver J.A."/>
            <person name="Klomchit A."/>
            <person name="Alharthi S.A."/>
            <person name="Onlamun T."/>
            <person name="Nurani R."/>
            <person name="Vong T.K."/>
            <person name="Alberti F."/>
            <person name="Greco C."/>
        </authorList>
    </citation>
    <scope>NUCLEOTIDE SEQUENCE [LARGE SCALE GENOMIC DNA]</scope>
    <source>
        <strain evidence="4">MFLUCC 19-0629</strain>
    </source>
</reference>
<feature type="compositionally biased region" description="Low complexity" evidence="1">
    <location>
        <begin position="18"/>
        <end position="28"/>
    </location>
</feature>
<evidence type="ECO:0000313" key="4">
    <source>
        <dbReference type="EMBL" id="KAK6948964.1"/>
    </source>
</evidence>
<name>A0AAX6M942_9PEZI</name>
<accession>A0AAX6M942</accession>
<dbReference type="PANTHER" id="PTHR46411:SF2">
    <property type="entry name" value="AAA+ ATPASE DOMAIN-CONTAINING PROTEIN"/>
    <property type="match status" value="1"/>
</dbReference>
<evidence type="ECO:0000256" key="1">
    <source>
        <dbReference type="SAM" id="MobiDB-lite"/>
    </source>
</evidence>
<dbReference type="EMBL" id="JBANMG010000009">
    <property type="protein sequence ID" value="KAK6948964.1"/>
    <property type="molecule type" value="Genomic_DNA"/>
</dbReference>
<gene>
    <name evidence="4" type="ORF">Daesc_009036</name>
</gene>
<keyword evidence="5" id="KW-1185">Reference proteome</keyword>
<feature type="compositionally biased region" description="Polar residues" evidence="1">
    <location>
        <begin position="41"/>
        <end position="51"/>
    </location>
</feature>
<dbReference type="PANTHER" id="PTHR46411">
    <property type="entry name" value="FAMILY ATPASE, PUTATIVE-RELATED"/>
    <property type="match status" value="1"/>
</dbReference>
<feature type="compositionally biased region" description="Polar residues" evidence="1">
    <location>
        <begin position="1"/>
        <end position="17"/>
    </location>
</feature>
<protein>
    <recommendedName>
        <fullName evidence="6">AAA+ ATPase domain-containing protein</fullName>
    </recommendedName>
</protein>
<organism evidence="4 5">
    <name type="scientific">Daldinia eschscholtzii</name>
    <dbReference type="NCBI Taxonomy" id="292717"/>
    <lineage>
        <taxon>Eukaryota</taxon>
        <taxon>Fungi</taxon>
        <taxon>Dikarya</taxon>
        <taxon>Ascomycota</taxon>
        <taxon>Pezizomycotina</taxon>
        <taxon>Sordariomycetes</taxon>
        <taxon>Xylariomycetidae</taxon>
        <taxon>Xylariales</taxon>
        <taxon>Hypoxylaceae</taxon>
        <taxon>Daldinia</taxon>
    </lineage>
</organism>
<feature type="domain" description="ATPase AAA-type core" evidence="2">
    <location>
        <begin position="687"/>
        <end position="750"/>
    </location>
</feature>
<dbReference type="Pfam" id="PF22942">
    <property type="entry name" value="DUF7025"/>
    <property type="match status" value="1"/>
</dbReference>
<dbReference type="InterPro" id="IPR054289">
    <property type="entry name" value="DUF7025"/>
</dbReference>